<evidence type="ECO:0000313" key="2">
    <source>
        <dbReference type="EMBL" id="CAG8756921.1"/>
    </source>
</evidence>
<comment type="caution">
    <text evidence="2">The sequence shown here is derived from an EMBL/GenBank/DDBJ whole genome shotgun (WGS) entry which is preliminary data.</text>
</comment>
<feature type="non-terminal residue" evidence="2">
    <location>
        <position position="1"/>
    </location>
</feature>
<sequence length="49" mass="5631">KQSATVKTQNETQNKAHNKVQKKSAIDKPQLDKNPAKHMHTRVKDYSDD</sequence>
<reference evidence="2" key="1">
    <citation type="submission" date="2021-06" db="EMBL/GenBank/DDBJ databases">
        <authorList>
            <person name="Kallberg Y."/>
            <person name="Tangrot J."/>
            <person name="Rosling A."/>
        </authorList>
    </citation>
    <scope>NUCLEOTIDE SEQUENCE</scope>
    <source>
        <strain evidence="2">MA453B</strain>
    </source>
</reference>
<dbReference type="Proteomes" id="UP000789405">
    <property type="component" value="Unassembled WGS sequence"/>
</dbReference>
<evidence type="ECO:0000313" key="3">
    <source>
        <dbReference type="Proteomes" id="UP000789405"/>
    </source>
</evidence>
<evidence type="ECO:0000256" key="1">
    <source>
        <dbReference type="SAM" id="MobiDB-lite"/>
    </source>
</evidence>
<organism evidence="2 3">
    <name type="scientific">Dentiscutata erythropus</name>
    <dbReference type="NCBI Taxonomy" id="1348616"/>
    <lineage>
        <taxon>Eukaryota</taxon>
        <taxon>Fungi</taxon>
        <taxon>Fungi incertae sedis</taxon>
        <taxon>Mucoromycota</taxon>
        <taxon>Glomeromycotina</taxon>
        <taxon>Glomeromycetes</taxon>
        <taxon>Diversisporales</taxon>
        <taxon>Gigasporaceae</taxon>
        <taxon>Dentiscutata</taxon>
    </lineage>
</organism>
<dbReference type="AlphaFoldDB" id="A0A9N9NSG8"/>
<name>A0A9N9NSG8_9GLOM</name>
<keyword evidence="3" id="KW-1185">Reference proteome</keyword>
<feature type="compositionally biased region" description="Basic and acidic residues" evidence="1">
    <location>
        <begin position="24"/>
        <end position="35"/>
    </location>
</feature>
<feature type="region of interest" description="Disordered" evidence="1">
    <location>
        <begin position="1"/>
        <end position="49"/>
    </location>
</feature>
<dbReference type="EMBL" id="CAJVPY010016424">
    <property type="protein sequence ID" value="CAG8756921.1"/>
    <property type="molecule type" value="Genomic_DNA"/>
</dbReference>
<protein>
    <submittedName>
        <fullName evidence="2">25984_t:CDS:1</fullName>
    </submittedName>
</protein>
<proteinExistence type="predicted"/>
<gene>
    <name evidence="2" type="ORF">DERYTH_LOCUS17429</name>
</gene>
<feature type="compositionally biased region" description="Polar residues" evidence="1">
    <location>
        <begin position="1"/>
        <end position="15"/>
    </location>
</feature>
<accession>A0A9N9NSG8</accession>